<dbReference type="Gene3D" id="3.40.50.300">
    <property type="entry name" value="P-loop containing nucleotide triphosphate hydrolases"/>
    <property type="match status" value="1"/>
</dbReference>
<gene>
    <name evidence="9" type="ORF">AUJ35_02720</name>
</gene>
<evidence type="ECO:0000259" key="8">
    <source>
        <dbReference type="Pfam" id="PF21694"/>
    </source>
</evidence>
<comment type="caution">
    <text evidence="9">The sequence shown here is derived from an EMBL/GenBank/DDBJ whole genome shotgun (WGS) entry which is preliminary data.</text>
</comment>
<dbReference type="SUPFAM" id="SSF52540">
    <property type="entry name" value="P-loop containing nucleoside triphosphate hydrolases"/>
    <property type="match status" value="1"/>
</dbReference>
<evidence type="ECO:0000256" key="2">
    <source>
        <dbReference type="ARBA" id="ARBA00022679"/>
    </source>
</evidence>
<dbReference type="GO" id="GO:0006261">
    <property type="term" value="P:DNA-templated DNA replication"/>
    <property type="evidence" value="ECO:0007669"/>
    <property type="project" value="TreeGrafter"/>
</dbReference>
<dbReference type="Pfam" id="PF21694">
    <property type="entry name" value="DNA_pol3_delta_C"/>
    <property type="match status" value="1"/>
</dbReference>
<comment type="similarity">
    <text evidence="6">Belongs to the DNA polymerase HolA subunit family.</text>
</comment>
<dbReference type="InterPro" id="IPR008921">
    <property type="entry name" value="DNA_pol3_clamp-load_cplx_C"/>
</dbReference>
<dbReference type="InterPro" id="IPR005790">
    <property type="entry name" value="DNA_polIII_delta"/>
</dbReference>
<sequence>MIIFFYGDNNFKAKQKINELKTKFFQEIDPNEHSFNVLDGVMVDLTEISQTVNTGSLFTKKRLTLIENIFANKKVSILEELLNYLQKNNLEKSDDILVLYEPKLKNQKGKIVKVSPNGEKDSPLNAKEKKLFEFLSQQKFTQEFKPLTPAELSGWIKTEVEKRGGTIKSAAVTELINYSNNDLWQINNEIEKLINYKPATEIASSDIEKICSPAIDDNIFALTDALGNKNKPLALKILEDQYHLDVANEYLLAMLLRQFKIILQLKVSLNNGESPSKIGPSLGLHPYVAQKSANQTKYFTLAQLRRISSELTHLDYLNKTGQTDFRTGLNLLIAKM</sequence>
<dbReference type="GO" id="GO:0003887">
    <property type="term" value="F:DNA-directed DNA polymerase activity"/>
    <property type="evidence" value="ECO:0007669"/>
    <property type="project" value="UniProtKB-KW"/>
</dbReference>
<dbReference type="SUPFAM" id="SSF48019">
    <property type="entry name" value="post-AAA+ oligomerization domain-like"/>
    <property type="match status" value="1"/>
</dbReference>
<keyword evidence="2" id="KW-0808">Transferase</keyword>
<keyword evidence="4" id="KW-0235">DNA replication</keyword>
<dbReference type="PANTHER" id="PTHR34388">
    <property type="entry name" value="DNA POLYMERASE III SUBUNIT DELTA"/>
    <property type="match status" value="1"/>
</dbReference>
<dbReference type="Gene3D" id="1.20.272.10">
    <property type="match status" value="1"/>
</dbReference>
<organism evidence="9 10">
    <name type="scientific">Candidatus Falkowbacteria bacterium CG1_02_41_21</name>
    <dbReference type="NCBI Taxonomy" id="1805147"/>
    <lineage>
        <taxon>Bacteria</taxon>
        <taxon>Candidatus Falkowiibacteriota</taxon>
    </lineage>
</organism>
<evidence type="ECO:0000256" key="6">
    <source>
        <dbReference type="ARBA" id="ARBA00034754"/>
    </source>
</evidence>
<evidence type="ECO:0000256" key="5">
    <source>
        <dbReference type="ARBA" id="ARBA00022932"/>
    </source>
</evidence>
<dbReference type="EMBL" id="MNUV01000050">
    <property type="protein sequence ID" value="OIO07118.1"/>
    <property type="molecule type" value="Genomic_DNA"/>
</dbReference>
<dbReference type="Proteomes" id="UP000182860">
    <property type="component" value="Unassembled WGS sequence"/>
</dbReference>
<evidence type="ECO:0000256" key="4">
    <source>
        <dbReference type="ARBA" id="ARBA00022705"/>
    </source>
</evidence>
<keyword evidence="3" id="KW-0548">Nucleotidyltransferase</keyword>
<proteinExistence type="inferred from homology"/>
<dbReference type="NCBIfam" id="TIGR01128">
    <property type="entry name" value="holA"/>
    <property type="match status" value="1"/>
</dbReference>
<evidence type="ECO:0000256" key="7">
    <source>
        <dbReference type="ARBA" id="ARBA00049244"/>
    </source>
</evidence>
<dbReference type="InterPro" id="IPR027417">
    <property type="entry name" value="P-loop_NTPase"/>
</dbReference>
<dbReference type="Gene3D" id="1.10.8.60">
    <property type="match status" value="1"/>
</dbReference>
<dbReference type="AlphaFoldDB" id="A0A1J4T9E5"/>
<dbReference type="GO" id="GO:0003677">
    <property type="term" value="F:DNA binding"/>
    <property type="evidence" value="ECO:0007669"/>
    <property type="project" value="InterPro"/>
</dbReference>
<evidence type="ECO:0000313" key="9">
    <source>
        <dbReference type="EMBL" id="OIO07118.1"/>
    </source>
</evidence>
<dbReference type="EC" id="2.7.7.7" evidence="1"/>
<evidence type="ECO:0000313" key="10">
    <source>
        <dbReference type="Proteomes" id="UP000182860"/>
    </source>
</evidence>
<keyword evidence="5" id="KW-0239">DNA-directed DNA polymerase</keyword>
<evidence type="ECO:0000256" key="3">
    <source>
        <dbReference type="ARBA" id="ARBA00022695"/>
    </source>
</evidence>
<dbReference type="PANTHER" id="PTHR34388:SF1">
    <property type="entry name" value="DNA POLYMERASE III SUBUNIT DELTA"/>
    <property type="match status" value="1"/>
</dbReference>
<dbReference type="GO" id="GO:0009360">
    <property type="term" value="C:DNA polymerase III complex"/>
    <property type="evidence" value="ECO:0007669"/>
    <property type="project" value="TreeGrafter"/>
</dbReference>
<protein>
    <recommendedName>
        <fullName evidence="1">DNA-directed DNA polymerase</fullName>
        <ecNumber evidence="1">2.7.7.7</ecNumber>
    </recommendedName>
</protein>
<accession>A0A1J4T9E5</accession>
<dbReference type="InterPro" id="IPR048466">
    <property type="entry name" value="DNA_pol3_delta-like_C"/>
</dbReference>
<reference evidence="9 10" key="1">
    <citation type="journal article" date="2016" name="Environ. Microbiol.">
        <title>Genomic resolution of a cold subsurface aquifer community provides metabolic insights for novel microbes adapted to high CO concentrations.</title>
        <authorList>
            <person name="Probst A.J."/>
            <person name="Castelle C.J."/>
            <person name="Singh A."/>
            <person name="Brown C.T."/>
            <person name="Anantharaman K."/>
            <person name="Sharon I."/>
            <person name="Hug L.A."/>
            <person name="Burstein D."/>
            <person name="Emerson J.B."/>
            <person name="Thomas B.C."/>
            <person name="Banfield J.F."/>
        </authorList>
    </citation>
    <scope>NUCLEOTIDE SEQUENCE [LARGE SCALE GENOMIC DNA]</scope>
    <source>
        <strain evidence="9">CG1_02_41_21</strain>
    </source>
</reference>
<comment type="catalytic activity">
    <reaction evidence="7">
        <text>DNA(n) + a 2'-deoxyribonucleoside 5'-triphosphate = DNA(n+1) + diphosphate</text>
        <dbReference type="Rhea" id="RHEA:22508"/>
        <dbReference type="Rhea" id="RHEA-COMP:17339"/>
        <dbReference type="Rhea" id="RHEA-COMP:17340"/>
        <dbReference type="ChEBI" id="CHEBI:33019"/>
        <dbReference type="ChEBI" id="CHEBI:61560"/>
        <dbReference type="ChEBI" id="CHEBI:173112"/>
        <dbReference type="EC" id="2.7.7.7"/>
    </reaction>
</comment>
<evidence type="ECO:0000256" key="1">
    <source>
        <dbReference type="ARBA" id="ARBA00012417"/>
    </source>
</evidence>
<feature type="domain" description="DNA polymerase III delta subunit-like C-terminal" evidence="8">
    <location>
        <begin position="217"/>
        <end position="336"/>
    </location>
</feature>
<name>A0A1J4T9E5_9BACT</name>